<dbReference type="GO" id="GO:0008569">
    <property type="term" value="F:minus-end-directed microtubule motor activity"/>
    <property type="evidence" value="ECO:0007669"/>
    <property type="project" value="InterPro"/>
</dbReference>
<comment type="subcellular location">
    <subcellularLocation>
        <location evidence="1">Cytoplasm</location>
        <location evidence="1">Cytoskeleton</location>
        <location evidence="1">Flagellum axoneme</location>
    </subcellularLocation>
</comment>
<evidence type="ECO:0000256" key="17">
    <source>
        <dbReference type="ARBA" id="ARBA00071816"/>
    </source>
</evidence>
<keyword evidence="15" id="KW-0966">Cell projection</keyword>
<dbReference type="PANTHER" id="PTHR45703">
    <property type="entry name" value="DYNEIN HEAVY CHAIN"/>
    <property type="match status" value="1"/>
</dbReference>
<dbReference type="InterPro" id="IPR043157">
    <property type="entry name" value="Dynein_AAA1S"/>
</dbReference>
<dbReference type="GO" id="GO:0051959">
    <property type="term" value="F:dynein light intermediate chain binding"/>
    <property type="evidence" value="ECO:0007669"/>
    <property type="project" value="InterPro"/>
</dbReference>
<evidence type="ECO:0000256" key="21">
    <source>
        <dbReference type="SAM" id="MobiDB-lite"/>
    </source>
</evidence>
<evidence type="ECO:0000259" key="22">
    <source>
        <dbReference type="SMART" id="SM00382"/>
    </source>
</evidence>
<dbReference type="OrthoDB" id="5593012at2759"/>
<evidence type="ECO:0000256" key="2">
    <source>
        <dbReference type="ARBA" id="ARBA00008887"/>
    </source>
</evidence>
<evidence type="ECO:0000256" key="12">
    <source>
        <dbReference type="ARBA" id="ARBA00023069"/>
    </source>
</evidence>
<dbReference type="Proteomes" id="UP000054558">
    <property type="component" value="Unassembled WGS sequence"/>
</dbReference>
<keyword evidence="7" id="KW-0970">Cilium biogenesis/degradation</keyword>
<dbReference type="InterPro" id="IPR035706">
    <property type="entry name" value="AAA_9"/>
</dbReference>
<dbReference type="FunFam" id="1.20.920.20:FF:000006">
    <property type="entry name" value="Dynein, axonemal, heavy chain 6"/>
    <property type="match status" value="1"/>
</dbReference>
<dbReference type="InterPro" id="IPR024317">
    <property type="entry name" value="Dynein_heavy_chain_D4_dom"/>
</dbReference>
<evidence type="ECO:0000256" key="4">
    <source>
        <dbReference type="ARBA" id="ARBA00022701"/>
    </source>
</evidence>
<dbReference type="InterPro" id="IPR035699">
    <property type="entry name" value="AAA_6"/>
</dbReference>
<dbReference type="FunFam" id="1.10.472.130:FF:000005">
    <property type="entry name" value="Dynein axonemal heavy chain 7"/>
    <property type="match status" value="1"/>
</dbReference>
<dbReference type="Pfam" id="PF12774">
    <property type="entry name" value="AAA_6"/>
    <property type="match status" value="1"/>
</dbReference>
<dbReference type="Gene3D" id="3.10.490.20">
    <property type="match status" value="1"/>
</dbReference>
<dbReference type="Pfam" id="PF12781">
    <property type="entry name" value="AAA_9"/>
    <property type="match status" value="1"/>
</dbReference>
<keyword evidence="3" id="KW-0963">Cytoplasm</keyword>
<dbReference type="Gene3D" id="1.20.58.1120">
    <property type="match status" value="1"/>
</dbReference>
<dbReference type="Gene3D" id="1.20.920.20">
    <property type="match status" value="1"/>
</dbReference>
<evidence type="ECO:0000256" key="6">
    <source>
        <dbReference type="ARBA" id="ARBA00022741"/>
    </source>
</evidence>
<dbReference type="Pfam" id="PF18198">
    <property type="entry name" value="AAA_lid_11"/>
    <property type="match status" value="1"/>
</dbReference>
<dbReference type="FunFam" id="3.20.180.20:FF:000003">
    <property type="entry name" value="Dynein heavy chain 12, axonemal"/>
    <property type="match status" value="1"/>
</dbReference>
<dbReference type="FunFam" id="1.10.8.1220:FF:000001">
    <property type="entry name" value="Dynein axonemal heavy chain 5"/>
    <property type="match status" value="1"/>
</dbReference>
<dbReference type="FunFam" id="3.40.50.300:FF:002141">
    <property type="entry name" value="Dynein heavy chain"/>
    <property type="match status" value="1"/>
</dbReference>
<dbReference type="FunFam" id="1.10.287.2620:FF:000002">
    <property type="entry name" value="Dynein heavy chain 2, axonemal"/>
    <property type="match status" value="1"/>
</dbReference>
<dbReference type="InterPro" id="IPR013602">
    <property type="entry name" value="Dynein_heavy_linker"/>
</dbReference>
<evidence type="ECO:0000256" key="16">
    <source>
        <dbReference type="ARBA" id="ARBA00062885"/>
    </source>
</evidence>
<dbReference type="GO" id="GO:0045505">
    <property type="term" value="F:dynein intermediate chain binding"/>
    <property type="evidence" value="ECO:0007669"/>
    <property type="project" value="InterPro"/>
</dbReference>
<dbReference type="SMART" id="SM00382">
    <property type="entry name" value="AAA"/>
    <property type="match status" value="3"/>
</dbReference>
<dbReference type="Pfam" id="PF17852">
    <property type="entry name" value="Dynein_AAA_lid"/>
    <property type="match status" value="1"/>
</dbReference>
<accession>A0A1Y1I792</accession>
<keyword evidence="4" id="KW-0493">Microtubule</keyword>
<keyword evidence="14" id="KW-0206">Cytoskeleton</keyword>
<dbReference type="FunFam" id="1.10.8.710:FF:000004">
    <property type="entry name" value="Dynein axonemal heavy chain 6"/>
    <property type="match status" value="1"/>
</dbReference>
<proteinExistence type="inferred from homology"/>
<dbReference type="Gene3D" id="1.10.472.130">
    <property type="match status" value="1"/>
</dbReference>
<dbReference type="Gene3D" id="1.20.140.100">
    <property type="entry name" value="Dynein heavy chain, N-terminal domain 2"/>
    <property type="match status" value="1"/>
</dbReference>
<dbReference type="InterPro" id="IPR027417">
    <property type="entry name" value="P-loop_NTPase"/>
</dbReference>
<keyword evidence="6" id="KW-0547">Nucleotide-binding</keyword>
<dbReference type="Gene3D" id="1.20.920.30">
    <property type="match status" value="1"/>
</dbReference>
<dbReference type="Gene3D" id="3.40.50.300">
    <property type="entry name" value="P-loop containing nucleotide triphosphate hydrolases"/>
    <property type="match status" value="6"/>
</dbReference>
<dbReference type="InterPro" id="IPR041228">
    <property type="entry name" value="Dynein_C"/>
</dbReference>
<keyword evidence="5" id="KW-0677">Repeat</keyword>
<dbReference type="Pfam" id="PF03028">
    <property type="entry name" value="Dynein_heavy"/>
    <property type="match status" value="1"/>
</dbReference>
<keyword evidence="8" id="KW-0067">ATP-binding</keyword>
<dbReference type="FunFam" id="3.40.50.300:FF:000044">
    <property type="entry name" value="Dynein heavy chain 5, axonemal"/>
    <property type="match status" value="1"/>
</dbReference>
<dbReference type="InterPro" id="IPR041589">
    <property type="entry name" value="DNAH3_AAA_lid_1"/>
</dbReference>
<feature type="coiled-coil region" evidence="20">
    <location>
        <begin position="3037"/>
        <end position="3085"/>
    </location>
</feature>
<dbReference type="Pfam" id="PF12775">
    <property type="entry name" value="AAA_7"/>
    <property type="match status" value="1"/>
</dbReference>
<comment type="subunit">
    <text evidence="16">The dynein complex consists of at least two heavy chains and a number of intermediate and light chains.</text>
</comment>
<name>A0A1Y1I792_KLENI</name>
<evidence type="ECO:0000256" key="5">
    <source>
        <dbReference type="ARBA" id="ARBA00022737"/>
    </source>
</evidence>
<dbReference type="Gene3D" id="1.10.8.1220">
    <property type="match status" value="1"/>
</dbReference>
<dbReference type="OMA" id="FHDSPYA"/>
<keyword evidence="24" id="KW-1185">Reference proteome</keyword>
<dbReference type="Gene3D" id="1.10.287.2620">
    <property type="match status" value="1"/>
</dbReference>
<dbReference type="InterPro" id="IPR043160">
    <property type="entry name" value="Dynein_C_barrel"/>
</dbReference>
<evidence type="ECO:0000256" key="1">
    <source>
        <dbReference type="ARBA" id="ARBA00004611"/>
    </source>
</evidence>
<evidence type="ECO:0000256" key="8">
    <source>
        <dbReference type="ARBA" id="ARBA00022840"/>
    </source>
</evidence>
<comment type="similarity">
    <text evidence="2">Belongs to the dynein heavy chain family.</text>
</comment>
<dbReference type="InterPro" id="IPR041658">
    <property type="entry name" value="AAA_lid_11"/>
</dbReference>
<evidence type="ECO:0000256" key="10">
    <source>
        <dbReference type="ARBA" id="ARBA00023017"/>
    </source>
</evidence>
<dbReference type="Gene3D" id="1.10.8.710">
    <property type="match status" value="1"/>
</dbReference>
<dbReference type="FunFam" id="1.10.8.720:FF:000001">
    <property type="entry name" value="dynein heavy chain 7, axonemal"/>
    <property type="match status" value="1"/>
</dbReference>
<dbReference type="InterPro" id="IPR041466">
    <property type="entry name" value="Dynein_AAA5_ext"/>
</dbReference>
<evidence type="ECO:0000256" key="3">
    <source>
        <dbReference type="ARBA" id="ARBA00022490"/>
    </source>
</evidence>
<dbReference type="Pfam" id="PF17857">
    <property type="entry name" value="AAA_lid_1"/>
    <property type="match status" value="1"/>
</dbReference>
<dbReference type="FunFam" id="1.20.140.100:FF:000004">
    <property type="entry name" value="Dynein axonemal heavy chain 6"/>
    <property type="match status" value="1"/>
</dbReference>
<keyword evidence="13" id="KW-0505">Motor protein</keyword>
<feature type="region of interest" description="Disordered" evidence="21">
    <location>
        <begin position="1"/>
        <end position="20"/>
    </location>
</feature>
<dbReference type="InterPro" id="IPR042222">
    <property type="entry name" value="Dynein_2_N"/>
</dbReference>
<dbReference type="STRING" id="105231.A0A1Y1I792"/>
<reference evidence="23 24" key="1">
    <citation type="journal article" date="2014" name="Nat. Commun.">
        <title>Klebsormidium flaccidum genome reveals primary factors for plant terrestrial adaptation.</title>
        <authorList>
            <person name="Hori K."/>
            <person name="Maruyama F."/>
            <person name="Fujisawa T."/>
            <person name="Togashi T."/>
            <person name="Yamamoto N."/>
            <person name="Seo M."/>
            <person name="Sato S."/>
            <person name="Yamada T."/>
            <person name="Mori H."/>
            <person name="Tajima N."/>
            <person name="Moriyama T."/>
            <person name="Ikeuchi M."/>
            <person name="Watanabe M."/>
            <person name="Wada H."/>
            <person name="Kobayashi K."/>
            <person name="Saito M."/>
            <person name="Masuda T."/>
            <person name="Sasaki-Sekimoto Y."/>
            <person name="Mashiguchi K."/>
            <person name="Awai K."/>
            <person name="Shimojima M."/>
            <person name="Masuda S."/>
            <person name="Iwai M."/>
            <person name="Nobusawa T."/>
            <person name="Narise T."/>
            <person name="Kondo S."/>
            <person name="Saito H."/>
            <person name="Sato R."/>
            <person name="Murakawa M."/>
            <person name="Ihara Y."/>
            <person name="Oshima-Yamada Y."/>
            <person name="Ohtaka K."/>
            <person name="Satoh M."/>
            <person name="Sonobe K."/>
            <person name="Ishii M."/>
            <person name="Ohtani R."/>
            <person name="Kanamori-Sato M."/>
            <person name="Honoki R."/>
            <person name="Miyazaki D."/>
            <person name="Mochizuki H."/>
            <person name="Umetsu J."/>
            <person name="Higashi K."/>
            <person name="Shibata D."/>
            <person name="Kamiya Y."/>
            <person name="Sato N."/>
            <person name="Nakamura Y."/>
            <person name="Tabata S."/>
            <person name="Ida S."/>
            <person name="Kurokawa K."/>
            <person name="Ohta H."/>
        </authorList>
    </citation>
    <scope>NUCLEOTIDE SEQUENCE [LARGE SCALE GENOMIC DNA]</scope>
    <source>
        <strain evidence="23 24">NIES-2285</strain>
    </source>
</reference>
<evidence type="ECO:0000256" key="20">
    <source>
        <dbReference type="SAM" id="Coils"/>
    </source>
</evidence>
<dbReference type="Gene3D" id="6.10.140.1060">
    <property type="match status" value="1"/>
</dbReference>
<dbReference type="InterPro" id="IPR042219">
    <property type="entry name" value="AAA_lid_11_sf"/>
</dbReference>
<sequence>MGPPRKGASPNPGRHTLNPQSIYPAASTLFGNNTRIHDELSLSHGPDSKRLPQSEEMEIDGGDNEAIARPNAWVPGMATLQRVNANPGGSELGTSSLLRGGTLGRGLGNLESGLAHRLLPPLEKPQSPGWGGVRVDQGLANLDSLRRKSGGKLDSLQGPGKKLKVADPLYQGGESRGKLGGEQSAKLTGRSGATPLPGVKSKSTSQLPLKAETKAAVIEEELASVATGDDVIAFYARHGQDTEARFFYCNRAPETVFDFRPYDLVVVPREEVAPEYFTMSATGVVKIGPGANTKTEFTSLGDWVREKTVFGILRKMSFFRYYLIYKAFNFWRHAVRRKLYSKVRATLHSKLFLAKPTFVGALLEVRAHMHELSQIAMVALSPGHLYTLDEFSDAQLQQRVQKATPALEACVEKVQQCLERVCKDVTKQVQLFQDSIKDEGELDDLSGVNLYPSRGSEKIRSMVSIKQEKIERAKTYRRVIEEAKQLGDFIRLADYMLVEGLVDRTISTTDELLSMLELPRTGSDKTSKGVFLTTVSFSETSLEFTPSEGEILQVVDSTVLEGVISLVQAAPRLLFMRSFGQHFEEKLTGLNPVAIIKETDRFLELRAKIDGVIRQDFAEANQYVQIFEEHRQIYTWEATWSPDAYGAERHSAKQFREDLARQREWRAELERMKVGNSIGVLHIDSKSLRNSLLPVTARTLDAVKVVLLAAAREETVTVLMSFQQRIRALQDRPDQLDNFVDFMKQLEEMGDARKAALAEAAVVDDLYTLLSAYEMKVPTGDSVKLDDLHEAVTAYQDGLSAAESFIEERKNGMMADLEQQIGFLSDEALTLLGTLHGARFVDPEGDATEIVTELEASRAALAAARAKAETFQGYQKLFLMTVDDFGNLKETEKECNGRYAVWKSLYDWECKTQQWRGGPIQALHVAEISAAVEENNKEAFKMGKANKEDRVVYRLKDSIDEFKKIMPLIEELANEALKPRHWEAIFTAIGARISPDAPFSIDDLLAHDILSKMDDVSRVSTNASKEHSLEKSLTKMVTDWDGLEFRTVAYKDTGTFIVGGVDEIQAILDDQIVKIQSMRASPFIRPFEARASEWQDTLSTLQDLLDNWLTCQGTWQYLEPIFGSEDIMKQMPEEGEKFKTVDQMWRDMMKRTVAAPGCLGIARDKERLARLEEANKLLDAIQKGLASYLEVKRVAFPRFFFLSNDEMLEILSETKDPLRVQPHLKKCFEGISTLEFQDNLEISGMCSAESEVVALAETINPVAANGAVEKWLLQVENQMVDSVRDHCRRSVLAYAETARERWVLEWPGQVVLVVSAIYWTKHCTDAIAAGPAAVGEYEKTCTQQLSQIVSLVRGNLTKLNRATLSALVVMDVHARDTVAMMAREGVDSESNFTWQSQLRYYWEDDTCQVRMMNASVEYGYEYLGNSSRLVITPLTDRCYRTLMGAIHLNLGGAPEGPAGTGKTETTKDLAKALARQCVVFNCSDSLDYLAMAKFFKGLAASGAWACFDEFNRIDLEVLSVVAQQVLEIQLAVQNKVKTFVFEGSELTLKPTCNVFITMNPGYAGRSELPDNLKALFRTVAMMVPDYAMISEIMLFSNGYLKARDCARKIVATYRLCSEQLSSQDHYDYGMRAVMAVLRAASNLKRRFPDEDEFVLMLRSIIDVNLCKFLSHDVPLFNGIVSDLFPGVVLPKPDYTALDFAMRENCARLGLQPKEYFLTKVVQLYEMIIVRHGLMLVGQPFSGKTSAIRVLAGALSDMAAAGQAETKVQVATINPKAVTMGQLYGQTDPVTQEWTDGILAVKFRQQSAEQSTDRKWLVLDGPVDAIWIENMNTVLDDYKILCLPNSEFIQIAPQHYSVKTLRFKPLVKPSSEGEIKTLIQSQLPPLQVLDDNKKLCLPNSEIIQMSSSMNMIFEVGDLAVASPATVSRCGMVYLEPHQLGWQPLVASWLPNLPNPLLNPETRAHLQGLFDWLVPPCLRFLRKSVREISPTSDANVVRALMRTFDALVRELRDEGAAKTLNPEKLAQWVDGLFLFSLTWSVACTGNNEGRVGFDRFIRELVGGGVPVGYESYVPAVHVPFQCPVIPAERGELIFDYMFEKETCKWKLWTATILKEEIPDNAQFSEIIIPTADSARYTFLLDTAIQAGYPIILVGPTGTGKSVYVNRHLMSGLAKDKYTTMNVCFSARTTANMVQAQIDGRLDKRKKGVFGPPFGKRCAIFVDDLNMPQLEVYGAQPPIELLRQFMDHDGWYGRDNVFRDMVDVQFVAAMGPAGGGRNPVTVRYLRHFNTVGMAQVADSSLSAIFSSILTWHLTRAPFPTDVRKLCPSVIAATMDVYNAAMASLLPTPTKSHYTFNLRDFARVIQGIMLQPAASLPAAGPPAAKSHVRLWAHEVLRVFYDRLVDDVDRTWLLTHMKEMVKNHFGFGFEDLFGHLRQGEGGEIGAQEMRRCFFGDYADSTAEPEARQYQEVSDVPKLLTTMEEYLMDFNGTSKRPMNLAIFLFAVEHISRICRLLKQPGGHMLLVGVGGSGRQSLTRLAAHIAGMEVHQVEISKSYTRVEWREDLKKMLRRAGAEGHPGVFLFSDTQIKDEAFVEDINNILNSGEVPNMFPNDEKAQVLEAVRPIAAALGKTLETPTELWAFFTAQCQQKLHIMLCMSPVGDAFRDRLRQYPSLVNCCTIDWFQAWPEDALEAVAHKFLGETSGLDQKMRPAIVRICKAFHESVRIYSEKFKQDLGRHNYLTPTSYLELLATFQSLLQAKQAEKLKLKGRYEVGLEKLSSSAVQVAQMQGELTDLKPKLIQTVAGQVSQRDEEDASEQAGHFDNPNMRASVAEVEELMARVEKEKREVVEPTKAIVQRDEEDASAQAADAKAIKDECEGALALAMPILEEALAALDTLSPNDINYVKKLSNPPGAVKLVMEAVCVILDVKPAKIPDGKGGSVLDYWKPSVALLNDKDFLGNLKTYDKDNINPKIIARIRKEYTSNPEFTPERAANASAAAEGLCKWVTAMDKYDAVAKVVAPKKAALQIAEDKYETVMVGLRAKQAELKAILDKLAGMEAELEVNMRKKEQLQHEVEQCTVKLERAEQLIGGLGGEKTRWTAAAEELGAEYDNLTGDMLVAAGVVSYLGAFTAGYRQEIVEKWVALCASEQIPRSPTFSLTSVLGDAVKTREWLIAGLPNDSFSIENGIVVANARKWPLMIDPQGQANKWVKNMEKNNNLQVIKLTEGGEYMRTLENAIQFGLPVLLENVGEELDPSLEPLLLKQVFKVGGVPCIRLGDSTIEYSSDFRFYITTKLRNPHYLPETAVKVTLLNFMITKEGLSDQLLGVVVAKERPDLEAQKNELVVQGAENKRKLKELEDQILEVLSSSEGNILEDETAIRVISEAKAVGNDIAEKQVLAEQTEKNIDSARRAYKPCGDYGATLFFCITDLANIEPMYQYSLPWFVNLFVGSIAASARADDVSARLESIHAHFTYALYCNVCRSLFEKDKLLFAFLLTSRIMGARGEVDGAELMFLMTGTCGVAAAAAGTPAAGENPAPAWLQEKAWGELCTLARLPAFADVPASVKESPDGWRAIYDSPEPHTVTPPGSLSGLPLFHRLLLTRCLRPDKVVPAVQDFVASIMGRRFVEPPLFDLAACYADSSATCPLIFVLSAGSDPTAALLKFAADKEMADKIYPISLGQGQGPKAAAMIADAAAAGAWVLLQNCHLAPSWMPALEKICEDISTKGEVNPAFRLWMTSYPSPKFPVSILQNGVKMTNEPPKGLKANIRRSYGLDPIANEDFFGGSKRPGPFHRLLFGLSFFHGVIQERRRFGPLGWNIPYGFDDGDLRISVRQLRMLLEEAPSDDSLPLEALNYVTGECNYGGRVTDDKDRVLLTTILRNVYCPDMLRPGYKLSESGLYFAPEADTLSGVLEYVETLPIVPQPEAFGLHPNADIAKDMNDTSLMLGSLLVIDSGGGGGGKKGGGAEVDAVGAVVRDILARLPPNFDIEACQQKYPVLYEESMNTTLAQEMTRFNKLSEKIRTSLTEMLKAIQGLVVMSSDLETAYRSIAVNQVPAMWARVSYPSLKPLNGYVKDLLERLTMLQTWFETGKPAVYWISGFFFAQSFMTAALQNYARVQKVAVDEVGFDFEFLGMDPGEYTEGPAEGVYIRGLYLEGCAWDPVKKQLCESAPKVLHTFAPVIWLKPTPVSKMSQYPHYDCPIYRTAERRGVLATTGHSTNFVMKIRMPTDKKASHWTMRGVAMLCALSD</sequence>
<evidence type="ECO:0000256" key="15">
    <source>
        <dbReference type="ARBA" id="ARBA00023273"/>
    </source>
</evidence>
<dbReference type="InterPro" id="IPR003593">
    <property type="entry name" value="AAA+_ATPase"/>
</dbReference>
<keyword evidence="9" id="KW-0282">Flagellum</keyword>
<feature type="domain" description="AAA+ ATPase" evidence="22">
    <location>
        <begin position="1729"/>
        <end position="1866"/>
    </location>
</feature>
<evidence type="ECO:0000256" key="11">
    <source>
        <dbReference type="ARBA" id="ARBA00023054"/>
    </source>
</evidence>
<dbReference type="GO" id="GO:0005524">
    <property type="term" value="F:ATP binding"/>
    <property type="evidence" value="ECO:0007669"/>
    <property type="project" value="UniProtKB-KW"/>
</dbReference>
<evidence type="ECO:0000313" key="23">
    <source>
        <dbReference type="EMBL" id="GAQ86825.1"/>
    </source>
</evidence>
<feature type="compositionally biased region" description="Basic and acidic residues" evidence="21">
    <location>
        <begin position="38"/>
        <end position="53"/>
    </location>
</feature>
<dbReference type="FunFam" id="1.20.58.1120:FF:000005">
    <property type="entry name" value="Dynein, axonemal, heavy chain 12"/>
    <property type="match status" value="1"/>
</dbReference>
<feature type="region of interest" description="Disordered" evidence="21">
    <location>
        <begin position="148"/>
        <end position="207"/>
    </location>
</feature>
<dbReference type="Gene3D" id="3.20.180.20">
    <property type="entry name" value="Dynein heavy chain, N-terminal domain 2"/>
    <property type="match status" value="1"/>
</dbReference>
<dbReference type="InterPro" id="IPR024743">
    <property type="entry name" value="Dynein_HC_stalk"/>
</dbReference>
<keyword evidence="10" id="KW-0243">Dynein</keyword>
<dbReference type="Pfam" id="PF12780">
    <property type="entry name" value="AAA_8"/>
    <property type="match status" value="1"/>
</dbReference>
<evidence type="ECO:0000256" key="19">
    <source>
        <dbReference type="ARBA" id="ARBA00082102"/>
    </source>
</evidence>
<evidence type="ECO:0000256" key="18">
    <source>
        <dbReference type="ARBA" id="ARBA00078543"/>
    </source>
</evidence>
<dbReference type="FunFam" id="1.20.920.30:FF:000002">
    <property type="entry name" value="Dynein axonemal heavy chain 3"/>
    <property type="match status" value="1"/>
</dbReference>
<feature type="region of interest" description="Disordered" evidence="21">
    <location>
        <begin position="38"/>
        <end position="62"/>
    </location>
</feature>
<dbReference type="InterPro" id="IPR042228">
    <property type="entry name" value="Dynein_linker_3"/>
</dbReference>
<dbReference type="FunFam" id="3.40.50.300:FF:000223">
    <property type="entry name" value="Dynein heavy chain 3, axonemal"/>
    <property type="match status" value="1"/>
</dbReference>
<evidence type="ECO:0000256" key="7">
    <source>
        <dbReference type="ARBA" id="ARBA00022794"/>
    </source>
</evidence>
<dbReference type="SUPFAM" id="SSF52540">
    <property type="entry name" value="P-loop containing nucleoside triphosphate hydrolases"/>
    <property type="match status" value="4"/>
</dbReference>
<dbReference type="InterPro" id="IPR004273">
    <property type="entry name" value="Dynein_heavy_D6_P-loop"/>
</dbReference>
<gene>
    <name evidence="23" type="ORF">KFL_003140040</name>
</gene>
<dbReference type="Gene3D" id="1.20.1270.280">
    <property type="match status" value="1"/>
</dbReference>
<dbReference type="Gene3D" id="1.10.8.720">
    <property type="entry name" value="Region D6 of dynein motor"/>
    <property type="match status" value="1"/>
</dbReference>
<dbReference type="GO" id="GO:0060271">
    <property type="term" value="P:cilium assembly"/>
    <property type="evidence" value="ECO:0007669"/>
    <property type="project" value="UniProtKB-ARBA"/>
</dbReference>
<dbReference type="FunFam" id="1.20.1270.280:FF:000001">
    <property type="entry name" value="dynein heavy chain 7, axonemal"/>
    <property type="match status" value="1"/>
</dbReference>
<protein>
    <recommendedName>
        <fullName evidence="17">Dynein axonemal heavy chain 7</fullName>
    </recommendedName>
    <alternativeName>
        <fullName evidence="19">Axonemal beta dynein heavy chain 7</fullName>
    </alternativeName>
    <alternativeName>
        <fullName evidence="18">Ciliary dynein heavy chain 7</fullName>
    </alternativeName>
</protein>
<dbReference type="FunFam" id="3.10.490.20:FF:000001">
    <property type="entry name" value="dynein heavy chain 7, axonemal"/>
    <property type="match status" value="1"/>
</dbReference>
<dbReference type="Pfam" id="PF08393">
    <property type="entry name" value="DHC_N2"/>
    <property type="match status" value="1"/>
</dbReference>
<dbReference type="Pfam" id="PF18199">
    <property type="entry name" value="Dynein_C"/>
    <property type="match status" value="1"/>
</dbReference>
<dbReference type="GO" id="GO:0003341">
    <property type="term" value="P:cilium movement"/>
    <property type="evidence" value="ECO:0007669"/>
    <property type="project" value="UniProtKB-ARBA"/>
</dbReference>
<dbReference type="PANTHER" id="PTHR45703:SF35">
    <property type="entry name" value="DYNEIN HEAVY CHAIN"/>
    <property type="match status" value="1"/>
</dbReference>
<keyword evidence="12" id="KW-0969">Cilium</keyword>
<dbReference type="GO" id="GO:0005874">
    <property type="term" value="C:microtubule"/>
    <property type="evidence" value="ECO:0007669"/>
    <property type="project" value="UniProtKB-KW"/>
</dbReference>
<dbReference type="EMBL" id="DF237263">
    <property type="protein sequence ID" value="GAQ86825.1"/>
    <property type="molecule type" value="Genomic_DNA"/>
</dbReference>
<dbReference type="GO" id="GO:0005858">
    <property type="term" value="C:axonemal dynein complex"/>
    <property type="evidence" value="ECO:0007669"/>
    <property type="project" value="UniProtKB-ARBA"/>
</dbReference>
<keyword evidence="11 20" id="KW-0175">Coiled coil</keyword>
<feature type="domain" description="AAA+ ATPase" evidence="22">
    <location>
        <begin position="2144"/>
        <end position="2289"/>
    </location>
</feature>
<dbReference type="InterPro" id="IPR026983">
    <property type="entry name" value="DHC"/>
</dbReference>
<dbReference type="Pfam" id="PF12777">
    <property type="entry name" value="MT"/>
    <property type="match status" value="1"/>
</dbReference>
<evidence type="ECO:0000313" key="24">
    <source>
        <dbReference type="Proteomes" id="UP000054558"/>
    </source>
</evidence>
<evidence type="ECO:0000256" key="14">
    <source>
        <dbReference type="ARBA" id="ARBA00023212"/>
    </source>
</evidence>
<dbReference type="FunFam" id="3.40.50.300:FF:000362">
    <property type="entry name" value="Dynein, axonemal, heavy chain 6"/>
    <property type="match status" value="1"/>
</dbReference>
<evidence type="ECO:0000256" key="13">
    <source>
        <dbReference type="ARBA" id="ARBA00023175"/>
    </source>
</evidence>
<feature type="domain" description="AAA+ ATPase" evidence="22">
    <location>
        <begin position="1448"/>
        <end position="1587"/>
    </location>
</feature>
<organism evidence="23 24">
    <name type="scientific">Klebsormidium nitens</name>
    <name type="common">Green alga</name>
    <name type="synonym">Ulothrix nitens</name>
    <dbReference type="NCBI Taxonomy" id="105231"/>
    <lineage>
        <taxon>Eukaryota</taxon>
        <taxon>Viridiplantae</taxon>
        <taxon>Streptophyta</taxon>
        <taxon>Klebsormidiophyceae</taxon>
        <taxon>Klebsormidiales</taxon>
        <taxon>Klebsormidiaceae</taxon>
        <taxon>Klebsormidium</taxon>
    </lineage>
</organism>
<evidence type="ECO:0000256" key="9">
    <source>
        <dbReference type="ARBA" id="ARBA00022846"/>
    </source>
</evidence>